<dbReference type="InterPro" id="IPR016181">
    <property type="entry name" value="Acyl_CoA_acyltransferase"/>
</dbReference>
<accession>A0ABT7A3A3</accession>
<reference evidence="1 2" key="1">
    <citation type="submission" date="2023-05" db="EMBL/GenBank/DDBJ databases">
        <title>Streptantibioticus silvisoli sp. nov., acidotolerant actinomycetes 1 from pine litter.</title>
        <authorList>
            <person name="Swiecimska M."/>
            <person name="Golinska P."/>
            <person name="Sangal V."/>
            <person name="Wachnowicz B."/>
            <person name="Goodfellow M."/>
        </authorList>
    </citation>
    <scope>NUCLEOTIDE SEQUENCE [LARGE SCALE GENOMIC DNA]</scope>
    <source>
        <strain evidence="1 2">DSM 42109</strain>
    </source>
</reference>
<name>A0ABT7A3A3_9ACTN</name>
<comment type="caution">
    <text evidence="1">The sequence shown here is derived from an EMBL/GenBank/DDBJ whole genome shotgun (WGS) entry which is preliminary data.</text>
</comment>
<evidence type="ECO:0008006" key="3">
    <source>
        <dbReference type="Google" id="ProtNLM"/>
    </source>
</evidence>
<dbReference type="SUPFAM" id="SSF55729">
    <property type="entry name" value="Acyl-CoA N-acyltransferases (Nat)"/>
    <property type="match status" value="1"/>
</dbReference>
<sequence length="45" mass="5167">MEEAAANRCSWVEWTADDDNPAALRFYESLGVQPREGKVFYRTSV</sequence>
<protein>
    <recommendedName>
        <fullName evidence="3">N-acetyltransferase domain-containing protein</fullName>
    </recommendedName>
</protein>
<keyword evidence="2" id="KW-1185">Reference proteome</keyword>
<gene>
    <name evidence="1" type="ORF">NMN56_028220</name>
</gene>
<evidence type="ECO:0000313" key="2">
    <source>
        <dbReference type="Proteomes" id="UP001214441"/>
    </source>
</evidence>
<dbReference type="RefSeq" id="WP_274046459.1">
    <property type="nucleotide sequence ID" value="NZ_JANCPR020000032.1"/>
</dbReference>
<dbReference type="Gene3D" id="3.40.630.30">
    <property type="match status" value="1"/>
</dbReference>
<proteinExistence type="predicted"/>
<organism evidence="1 2">
    <name type="scientific">Streptomyces iconiensis</name>
    <dbReference type="NCBI Taxonomy" id="1384038"/>
    <lineage>
        <taxon>Bacteria</taxon>
        <taxon>Bacillati</taxon>
        <taxon>Actinomycetota</taxon>
        <taxon>Actinomycetes</taxon>
        <taxon>Kitasatosporales</taxon>
        <taxon>Streptomycetaceae</taxon>
        <taxon>Streptomyces</taxon>
    </lineage>
</organism>
<dbReference type="Proteomes" id="UP001214441">
    <property type="component" value="Unassembled WGS sequence"/>
</dbReference>
<evidence type="ECO:0000313" key="1">
    <source>
        <dbReference type="EMBL" id="MDJ1135766.1"/>
    </source>
</evidence>
<dbReference type="EMBL" id="JANCPR020000032">
    <property type="protein sequence ID" value="MDJ1135766.1"/>
    <property type="molecule type" value="Genomic_DNA"/>
</dbReference>